<protein>
    <recommendedName>
        <fullName evidence="1">Type I restriction enzyme R protein C-terminal domain-containing protein</fullName>
    </recommendedName>
</protein>
<evidence type="ECO:0000313" key="2">
    <source>
        <dbReference type="EMBL" id="MDO6422460.1"/>
    </source>
</evidence>
<proteinExistence type="predicted"/>
<reference evidence="2" key="1">
    <citation type="submission" date="2023-07" db="EMBL/GenBank/DDBJ databases">
        <title>Genome content predicts the carbon catabolic preferences of heterotrophic bacteria.</title>
        <authorList>
            <person name="Gralka M."/>
        </authorList>
    </citation>
    <scope>NUCLEOTIDE SEQUENCE</scope>
    <source>
        <strain evidence="2">I3M17_2</strain>
    </source>
</reference>
<dbReference type="EMBL" id="JAUOPB010000005">
    <property type="protein sequence ID" value="MDO6422460.1"/>
    <property type="molecule type" value="Genomic_DNA"/>
</dbReference>
<evidence type="ECO:0000259" key="1">
    <source>
        <dbReference type="Pfam" id="PF12008"/>
    </source>
</evidence>
<sequence>MRDSYQRFFSQGLITKEQFFEFGLSETIYAPQNKAEHEWQKLKHRIQNNQPVHIRGFGRNSNRTHLFQDFYKEVFGNEHVAVDPTNNAIPTKIIRDLTGYSKSPSARHEAIRNYQISHIFGRTKNVYTFTAPWNMVYLPKIIDPFTGHEAKGDMVDEYQATFQQRSYARFEPLIEDYNKKNKSKADLIDEVRRVIRASLGNRAKESLVVDFINQTDLDQIGDKASVIEAFFAFAQTEQQREAEELIQTENLNAEEARRYITTSLKREYASDAGTQLNTILPKMSPLNPQYLTKKQSVFQKIAAFVEKFKGVGGAV</sequence>
<name>A0AAW7X3P3_9GAMM</name>
<dbReference type="AlphaFoldDB" id="A0AAW7X3P3"/>
<organism evidence="2 3">
    <name type="scientific">Saccharophagus degradans</name>
    <dbReference type="NCBI Taxonomy" id="86304"/>
    <lineage>
        <taxon>Bacteria</taxon>
        <taxon>Pseudomonadati</taxon>
        <taxon>Pseudomonadota</taxon>
        <taxon>Gammaproteobacteria</taxon>
        <taxon>Cellvibrionales</taxon>
        <taxon>Cellvibrionaceae</taxon>
        <taxon>Saccharophagus</taxon>
    </lineage>
</organism>
<dbReference type="Pfam" id="PF12008">
    <property type="entry name" value="EcoR124_C"/>
    <property type="match status" value="1"/>
</dbReference>
<gene>
    <name evidence="2" type="ORF">Q4521_08235</name>
</gene>
<evidence type="ECO:0000313" key="3">
    <source>
        <dbReference type="Proteomes" id="UP001169760"/>
    </source>
</evidence>
<comment type="caution">
    <text evidence="2">The sequence shown here is derived from an EMBL/GenBank/DDBJ whole genome shotgun (WGS) entry which is preliminary data.</text>
</comment>
<accession>A0AAW7X3P3</accession>
<dbReference type="InterPro" id="IPR022625">
    <property type="entry name" value="TypeI_RM_Rsu_C"/>
</dbReference>
<dbReference type="Proteomes" id="UP001169760">
    <property type="component" value="Unassembled WGS sequence"/>
</dbReference>
<feature type="domain" description="Type I restriction enzyme R protein C-terminal" evidence="1">
    <location>
        <begin position="173"/>
        <end position="308"/>
    </location>
</feature>
<dbReference type="RefSeq" id="WP_303492467.1">
    <property type="nucleotide sequence ID" value="NZ_JAUOPB010000005.1"/>
</dbReference>